<dbReference type="EMBL" id="DQID01000048">
    <property type="protein sequence ID" value="HCT13556.1"/>
    <property type="molecule type" value="Genomic_DNA"/>
</dbReference>
<comment type="catalytic activity">
    <reaction evidence="7">
        <text>(8S)-8-amino-7-oxononanoate + S-adenosyl-L-methionine = S-adenosyl-4-methylsulfanyl-2-oxobutanoate + (7R,8S)-7,8-diammoniononanoate</text>
        <dbReference type="Rhea" id="RHEA:16861"/>
        <dbReference type="ChEBI" id="CHEBI:16490"/>
        <dbReference type="ChEBI" id="CHEBI:59789"/>
        <dbReference type="ChEBI" id="CHEBI:149468"/>
        <dbReference type="ChEBI" id="CHEBI:149469"/>
        <dbReference type="EC" id="2.6.1.62"/>
    </reaction>
</comment>
<organism evidence="9 10">
    <name type="scientific">Corynebacterium nuruki</name>
    <dbReference type="NCBI Taxonomy" id="1032851"/>
    <lineage>
        <taxon>Bacteria</taxon>
        <taxon>Bacillati</taxon>
        <taxon>Actinomycetota</taxon>
        <taxon>Actinomycetes</taxon>
        <taxon>Mycobacteriales</taxon>
        <taxon>Corynebacteriaceae</taxon>
        <taxon>Corynebacterium</taxon>
    </lineage>
</organism>
<dbReference type="GO" id="GO:0030170">
    <property type="term" value="F:pyridoxal phosphate binding"/>
    <property type="evidence" value="ECO:0007669"/>
    <property type="project" value="UniProtKB-UniRule"/>
</dbReference>
<dbReference type="InterPro" id="IPR049704">
    <property type="entry name" value="Aminotrans_3_PPA_site"/>
</dbReference>
<dbReference type="Pfam" id="PF00202">
    <property type="entry name" value="Aminotran_3"/>
    <property type="match status" value="1"/>
</dbReference>
<feature type="binding site" evidence="7">
    <location>
        <position position="313"/>
    </location>
    <ligand>
        <name>substrate</name>
    </ligand>
</feature>
<comment type="function">
    <text evidence="7">Catalyzes the transfer of the alpha-amino group from S-adenosyl-L-methionine (SAM) to 7-keto-8-aminopelargonic acid (KAPA) to form 7,8-diaminopelargonic acid (DAPA). It is the only aminotransferase known to utilize SAM as an amino donor.</text>
</comment>
<feature type="region of interest" description="Disordered" evidence="8">
    <location>
        <begin position="1"/>
        <end position="20"/>
    </location>
</feature>
<name>A0A3D4SWB5_9CORY</name>
<evidence type="ECO:0000313" key="10">
    <source>
        <dbReference type="Proteomes" id="UP000261739"/>
    </source>
</evidence>
<feature type="binding site" evidence="7">
    <location>
        <position position="279"/>
    </location>
    <ligand>
        <name>substrate</name>
    </ligand>
</feature>
<evidence type="ECO:0000256" key="1">
    <source>
        <dbReference type="ARBA" id="ARBA00001933"/>
    </source>
</evidence>
<dbReference type="Gene3D" id="3.40.640.10">
    <property type="entry name" value="Type I PLP-dependent aspartate aminotransferase-like (Major domain)"/>
    <property type="match status" value="1"/>
</dbReference>
<comment type="similarity">
    <text evidence="7">Belongs to the class-III pyridoxal-phosphate-dependent aminotransferase family. BioA subfamily.</text>
</comment>
<dbReference type="AlphaFoldDB" id="A0A3D4SWB5"/>
<evidence type="ECO:0000256" key="6">
    <source>
        <dbReference type="ARBA" id="ARBA00022898"/>
    </source>
</evidence>
<dbReference type="PANTHER" id="PTHR42684">
    <property type="entry name" value="ADENOSYLMETHIONINE-8-AMINO-7-OXONONANOATE AMINOTRANSFERASE"/>
    <property type="match status" value="1"/>
</dbReference>
<evidence type="ECO:0000256" key="7">
    <source>
        <dbReference type="HAMAP-Rule" id="MF_00834"/>
    </source>
</evidence>
<feature type="modified residue" description="N6-(pyridoxal phosphate)lysine" evidence="7">
    <location>
        <position position="279"/>
    </location>
</feature>
<comment type="subunit">
    <text evidence="7">Homodimer.</text>
</comment>
<dbReference type="SUPFAM" id="SSF53383">
    <property type="entry name" value="PLP-dependent transferases"/>
    <property type="match status" value="1"/>
</dbReference>
<feature type="binding site" evidence="7">
    <location>
        <position position="53"/>
    </location>
    <ligand>
        <name>substrate</name>
    </ligand>
</feature>
<feature type="binding site" evidence="7">
    <location>
        <position position="400"/>
    </location>
    <ligand>
        <name>substrate</name>
    </ligand>
</feature>
<comment type="caution">
    <text evidence="9">The sequence shown here is derived from an EMBL/GenBank/DDBJ whole genome shotgun (WGS) entry which is preliminary data.</text>
</comment>
<proteinExistence type="inferred from homology"/>
<dbReference type="EC" id="2.6.1.62" evidence="7"/>
<dbReference type="Proteomes" id="UP000261739">
    <property type="component" value="Unassembled WGS sequence"/>
</dbReference>
<feature type="binding site" evidence="7">
    <location>
        <position position="250"/>
    </location>
    <ligand>
        <name>pyridoxal 5'-phosphate</name>
        <dbReference type="ChEBI" id="CHEBI:597326"/>
    </ligand>
</feature>
<dbReference type="PROSITE" id="PS00600">
    <property type="entry name" value="AA_TRANSFER_CLASS_3"/>
    <property type="match status" value="1"/>
</dbReference>
<keyword evidence="5 7" id="KW-0093">Biotin biosynthesis</keyword>
<gene>
    <name evidence="7" type="primary">bioA</name>
    <name evidence="9" type="ORF">DIW82_01825</name>
</gene>
<evidence type="ECO:0000256" key="2">
    <source>
        <dbReference type="ARBA" id="ARBA00022576"/>
    </source>
</evidence>
<keyword evidence="3 7" id="KW-0808">Transferase</keyword>
<dbReference type="GO" id="GO:0005737">
    <property type="term" value="C:cytoplasm"/>
    <property type="evidence" value="ECO:0007669"/>
    <property type="project" value="UniProtKB-SubCell"/>
</dbReference>
<dbReference type="NCBIfam" id="NF004624">
    <property type="entry name" value="PRK05964.1"/>
    <property type="match status" value="1"/>
</dbReference>
<feature type="binding site" evidence="7">
    <location>
        <position position="151"/>
    </location>
    <ligand>
        <name>substrate</name>
    </ligand>
</feature>
<dbReference type="UniPathway" id="UPA00078">
    <property type="reaction ID" value="UER00160"/>
</dbReference>
<dbReference type="InterPro" id="IPR015421">
    <property type="entry name" value="PyrdxlP-dep_Trfase_major"/>
</dbReference>
<comment type="cofactor">
    <cofactor evidence="1 7">
        <name>pyridoxal 5'-phosphate</name>
        <dbReference type="ChEBI" id="CHEBI:597326"/>
    </cofactor>
</comment>
<comment type="subcellular location">
    <subcellularLocation>
        <location evidence="7">Cytoplasm</location>
    </subcellularLocation>
</comment>
<dbReference type="RefSeq" id="WP_273051028.1">
    <property type="nucleotide sequence ID" value="NZ_DAITTW010000053.1"/>
</dbReference>
<dbReference type="GO" id="GO:0009102">
    <property type="term" value="P:biotin biosynthetic process"/>
    <property type="evidence" value="ECO:0007669"/>
    <property type="project" value="UniProtKB-UniRule"/>
</dbReference>
<evidence type="ECO:0000256" key="3">
    <source>
        <dbReference type="ARBA" id="ARBA00022679"/>
    </source>
</evidence>
<keyword evidence="4 7" id="KW-0949">S-adenosyl-L-methionine</keyword>
<dbReference type="Gene3D" id="3.90.1150.10">
    <property type="entry name" value="Aspartate Aminotransferase, domain 1"/>
    <property type="match status" value="1"/>
</dbReference>
<evidence type="ECO:0000313" key="9">
    <source>
        <dbReference type="EMBL" id="HCT13556.1"/>
    </source>
</evidence>
<dbReference type="NCBIfam" id="TIGR00508">
    <property type="entry name" value="bioA"/>
    <property type="match status" value="1"/>
</dbReference>
<feature type="binding site" evidence="7">
    <location>
        <begin position="314"/>
        <end position="315"/>
    </location>
    <ligand>
        <name>pyridoxal 5'-phosphate</name>
        <dbReference type="ChEBI" id="CHEBI:597326"/>
    </ligand>
</feature>
<reference evidence="9 10" key="1">
    <citation type="journal article" date="2018" name="Nat. Biotechnol.">
        <title>A standardized bacterial taxonomy based on genome phylogeny substantially revises the tree of life.</title>
        <authorList>
            <person name="Parks D.H."/>
            <person name="Chuvochina M."/>
            <person name="Waite D.W."/>
            <person name="Rinke C."/>
            <person name="Skarshewski A."/>
            <person name="Chaumeil P.A."/>
            <person name="Hugenholtz P."/>
        </authorList>
    </citation>
    <scope>NUCLEOTIDE SEQUENCE [LARGE SCALE GENOMIC DNA]</scope>
    <source>
        <strain evidence="9">UBA11247</strain>
    </source>
</reference>
<protein>
    <recommendedName>
        <fullName evidence="7">Adenosylmethionine-8-amino-7-oxononanoate aminotransferase</fullName>
        <ecNumber evidence="7">2.6.1.62</ecNumber>
    </recommendedName>
    <alternativeName>
        <fullName evidence="7">7,8-diamino-pelargonic acid aminotransferase</fullName>
        <shortName evidence="7">DAPA AT</shortName>
        <shortName evidence="7">DAPA aminotransferase</shortName>
    </alternativeName>
    <alternativeName>
        <fullName evidence="7">7,8-diaminononanoate synthase</fullName>
        <shortName evidence="7">DANS</shortName>
    </alternativeName>
    <alternativeName>
        <fullName evidence="7">Diaminopelargonic acid synthase</fullName>
    </alternativeName>
</protein>
<evidence type="ECO:0000256" key="8">
    <source>
        <dbReference type="SAM" id="MobiDB-lite"/>
    </source>
</evidence>
<feature type="site" description="Participates in the substrate recognition with KAPA and in a stacking interaction with the adenine ring of SAM" evidence="7">
    <location>
        <position position="18"/>
    </location>
</feature>
<sequence length="440" mass="45684">MQPTSDSTTDTRHIWHPYSPLPGPRPNLPVAAADGVYLTLDDGRVLIDAMSSWWAAAHGHRHPDLVAAAHRQLDILPHVMFGGLTHTPAVELTRRLLALTADAFGPGAPDAVFYSDSGSVAVEVAVKAALQAQRAAGHPERTRLLTWRSGYHGDTFGAMSVCDPDGGMHALWTGTLADQLFAPAPPVRGSSDREIADYLQVFDSLIDGTVAAVIIEPVVQGAGGMRFHDHALVAGVRRICDAHGVLLIADEIATGFGRTGDLLTTAAAGVTPDILCVGKALTGGMMTLAATLTTRAVADAVSSPAGGGALMHGPTFMANPLACAVAAASLDLVAAGYWRETVPRIATELERGLTPLAGRDAVADVRVLGAVGVVELHRPLDDAAMTAATDAAVAAGVWLRPFGRLIYVMPPFISTTGEVATICAGVRAAVDAADRAEVHA</sequence>
<keyword evidence="2 7" id="KW-0032">Aminotransferase</keyword>
<evidence type="ECO:0000256" key="5">
    <source>
        <dbReference type="ARBA" id="ARBA00022756"/>
    </source>
</evidence>
<comment type="pathway">
    <text evidence="7">Cofactor biosynthesis; biotin biosynthesis; 7,8-diaminononanoate from 8-amino-7-oxononanoate (SAM route): step 1/1.</text>
</comment>
<dbReference type="STRING" id="863239.GCA_000213935_02820"/>
<dbReference type="InterPro" id="IPR015422">
    <property type="entry name" value="PyrdxlP-dep_Trfase_small"/>
</dbReference>
<dbReference type="GO" id="GO:0004015">
    <property type="term" value="F:adenosylmethionine-8-amino-7-oxononanoate transaminase activity"/>
    <property type="evidence" value="ECO:0007669"/>
    <property type="project" value="UniProtKB-UniRule"/>
</dbReference>
<dbReference type="InterPro" id="IPR015424">
    <property type="entry name" value="PyrdxlP-dep_Trfase"/>
</dbReference>
<dbReference type="CDD" id="cd00610">
    <property type="entry name" value="OAT_like"/>
    <property type="match status" value="1"/>
</dbReference>
<dbReference type="PANTHER" id="PTHR42684:SF17">
    <property type="entry name" value="ADENOSYLMETHIONINE-8-AMINO-7-OXONONANOATE AMINOTRANSFERASE"/>
    <property type="match status" value="1"/>
</dbReference>
<evidence type="ECO:0000256" key="4">
    <source>
        <dbReference type="ARBA" id="ARBA00022691"/>
    </source>
</evidence>
<accession>A0A3D4SWB5</accession>
<dbReference type="InterPro" id="IPR005814">
    <property type="entry name" value="Aminotrans_3"/>
</dbReference>
<keyword evidence="6 7" id="KW-0663">Pyridoxal phosphate</keyword>
<dbReference type="HAMAP" id="MF_00834">
    <property type="entry name" value="BioA"/>
    <property type="match status" value="1"/>
</dbReference>
<keyword evidence="7" id="KW-0963">Cytoplasm</keyword>
<dbReference type="InterPro" id="IPR005815">
    <property type="entry name" value="BioA"/>
</dbReference>
<feature type="binding site" evidence="7">
    <location>
        <begin position="118"/>
        <end position="119"/>
    </location>
    <ligand>
        <name>pyridoxal 5'-phosphate</name>
        <dbReference type="ChEBI" id="CHEBI:597326"/>
    </ligand>
</feature>